<dbReference type="Pfam" id="PF00148">
    <property type="entry name" value="Oxidored_nitro"/>
    <property type="match status" value="1"/>
</dbReference>
<proteinExistence type="predicted"/>
<dbReference type="GO" id="GO:0016491">
    <property type="term" value="F:oxidoreductase activity"/>
    <property type="evidence" value="ECO:0007669"/>
    <property type="project" value="InterPro"/>
</dbReference>
<dbReference type="InterPro" id="IPR000510">
    <property type="entry name" value="Nase/OxRdtase_comp1"/>
</dbReference>
<sequence>MACWTLVQRSEGSGLSRLEPDHLRSLSQWLSEVGVKSFEHVHESLIFEKETAQTADLWIGSSYSESVAEERGIPFIPFGFPVFNRFGSSFHVSVGYRGTAEMVNYFGNVLMNGREVFR</sequence>
<evidence type="ECO:0000313" key="3">
    <source>
        <dbReference type="Proteomes" id="UP000282529"/>
    </source>
</evidence>
<feature type="domain" description="Nitrogenase/oxidoreductase component 1" evidence="1">
    <location>
        <begin position="52"/>
        <end position="110"/>
    </location>
</feature>
<dbReference type="EMBL" id="RQPI01000022">
    <property type="protein sequence ID" value="RQW08314.1"/>
    <property type="molecule type" value="Genomic_DNA"/>
</dbReference>
<evidence type="ECO:0000259" key="1">
    <source>
        <dbReference type="Pfam" id="PF00148"/>
    </source>
</evidence>
<dbReference type="Proteomes" id="UP000282529">
    <property type="component" value="Unassembled WGS sequence"/>
</dbReference>
<dbReference type="Gene3D" id="3.40.50.1980">
    <property type="entry name" value="Nitrogenase molybdenum iron protein domain"/>
    <property type="match status" value="1"/>
</dbReference>
<protein>
    <recommendedName>
        <fullName evidence="1">Nitrogenase/oxidoreductase component 1 domain-containing protein</fullName>
    </recommendedName>
</protein>
<name>A0A3N9NZJ8_9BACL</name>
<gene>
    <name evidence="2" type="ORF">EH198_22885</name>
</gene>
<organism evidence="2 3">
    <name type="scientific">Paenibacillus rhizophilus</name>
    <dbReference type="NCBI Taxonomy" id="1850366"/>
    <lineage>
        <taxon>Bacteria</taxon>
        <taxon>Bacillati</taxon>
        <taxon>Bacillota</taxon>
        <taxon>Bacilli</taxon>
        <taxon>Bacillales</taxon>
        <taxon>Paenibacillaceae</taxon>
        <taxon>Paenibacillus</taxon>
    </lineage>
</organism>
<dbReference type="OrthoDB" id="9800746at2"/>
<reference evidence="2 3" key="1">
    <citation type="submission" date="2018-11" db="EMBL/GenBank/DDBJ databases">
        <title>Genome sequence of strain 7197.</title>
        <authorList>
            <person name="Gao J."/>
            <person name="Sun J."/>
        </authorList>
    </citation>
    <scope>NUCLEOTIDE SEQUENCE [LARGE SCALE GENOMIC DNA]</scope>
    <source>
        <strain evidence="2 3">7197</strain>
    </source>
</reference>
<dbReference type="AlphaFoldDB" id="A0A3N9NZJ8"/>
<dbReference type="SUPFAM" id="SSF53807">
    <property type="entry name" value="Helical backbone' metal receptor"/>
    <property type="match status" value="1"/>
</dbReference>
<evidence type="ECO:0000313" key="2">
    <source>
        <dbReference type="EMBL" id="RQW08314.1"/>
    </source>
</evidence>
<comment type="caution">
    <text evidence="2">The sequence shown here is derived from an EMBL/GenBank/DDBJ whole genome shotgun (WGS) entry which is preliminary data.</text>
</comment>
<accession>A0A3N9NZJ8</accession>
<keyword evidence="3" id="KW-1185">Reference proteome</keyword>